<evidence type="ECO:0000313" key="3">
    <source>
        <dbReference type="Proteomes" id="UP001165122"/>
    </source>
</evidence>
<dbReference type="EMBL" id="BRXW01000479">
    <property type="protein sequence ID" value="GMH58539.1"/>
    <property type="molecule type" value="Genomic_DNA"/>
</dbReference>
<dbReference type="Proteomes" id="UP001165122">
    <property type="component" value="Unassembled WGS sequence"/>
</dbReference>
<protein>
    <submittedName>
        <fullName evidence="2">Uncharacterized protein</fullName>
    </submittedName>
</protein>
<comment type="caution">
    <text evidence="2">The sequence shown here is derived from an EMBL/GenBank/DDBJ whole genome shotgun (WGS) entry which is preliminary data.</text>
</comment>
<name>A0A9W6ZY16_9STRA</name>
<dbReference type="AlphaFoldDB" id="A0A9W6ZY16"/>
<keyword evidence="1" id="KW-0472">Membrane</keyword>
<organism evidence="2 3">
    <name type="scientific">Triparma laevis f. longispina</name>
    <dbReference type="NCBI Taxonomy" id="1714387"/>
    <lineage>
        <taxon>Eukaryota</taxon>
        <taxon>Sar</taxon>
        <taxon>Stramenopiles</taxon>
        <taxon>Ochrophyta</taxon>
        <taxon>Bolidophyceae</taxon>
        <taxon>Parmales</taxon>
        <taxon>Triparmaceae</taxon>
        <taxon>Triparma</taxon>
    </lineage>
</organism>
<keyword evidence="3" id="KW-1185">Reference proteome</keyword>
<keyword evidence="1" id="KW-0812">Transmembrane</keyword>
<proteinExistence type="predicted"/>
<feature type="transmembrane region" description="Helical" evidence="1">
    <location>
        <begin position="137"/>
        <end position="156"/>
    </location>
</feature>
<dbReference type="Gene3D" id="2.60.120.200">
    <property type="match status" value="1"/>
</dbReference>
<dbReference type="SUPFAM" id="SSF49899">
    <property type="entry name" value="Concanavalin A-like lectins/glucanases"/>
    <property type="match status" value="1"/>
</dbReference>
<evidence type="ECO:0000256" key="1">
    <source>
        <dbReference type="SAM" id="Phobius"/>
    </source>
</evidence>
<keyword evidence="1" id="KW-1133">Transmembrane helix</keyword>
<feature type="transmembrane region" description="Helical" evidence="1">
    <location>
        <begin position="112"/>
        <end position="131"/>
    </location>
</feature>
<gene>
    <name evidence="2" type="ORF">TrLO_g835</name>
</gene>
<evidence type="ECO:0000313" key="2">
    <source>
        <dbReference type="EMBL" id="GMH58539.1"/>
    </source>
</evidence>
<sequence length="164" mass="18874">MKIYKNGVLVGTETDGWEPSVLTLTHLTIGAYRGTTYFLDSTIAYLKIWNGVELQQSNVTDLYAPHNNAHHFWDFRGCTTGSPVTDSIVTNLVIIFPVYEKCKAYFGENNKVQLIMFSILLVVNLVNYILARVLYSRTYTIIMLCLMIGFLEYFCYKNRVKIME</sequence>
<reference evidence="3" key="1">
    <citation type="journal article" date="2023" name="Commun. Biol.">
        <title>Genome analysis of Parmales, the sister group of diatoms, reveals the evolutionary specialization of diatoms from phago-mixotrophs to photoautotrophs.</title>
        <authorList>
            <person name="Ban H."/>
            <person name="Sato S."/>
            <person name="Yoshikawa S."/>
            <person name="Yamada K."/>
            <person name="Nakamura Y."/>
            <person name="Ichinomiya M."/>
            <person name="Sato N."/>
            <person name="Blanc-Mathieu R."/>
            <person name="Endo H."/>
            <person name="Kuwata A."/>
            <person name="Ogata H."/>
        </authorList>
    </citation>
    <scope>NUCLEOTIDE SEQUENCE [LARGE SCALE GENOMIC DNA]</scope>
    <source>
        <strain evidence="3">NIES 3700</strain>
    </source>
</reference>
<accession>A0A9W6ZY16</accession>
<dbReference type="InterPro" id="IPR013320">
    <property type="entry name" value="ConA-like_dom_sf"/>
</dbReference>